<reference key="1">
    <citation type="submission" date="2010-11" db="EMBL/GenBank/DDBJ databases">
        <title>The complete sequence of chromosome of Isophaera pallida ATCC 43644.</title>
        <authorList>
            <consortium name="US DOE Joint Genome Institute (JGI-PGF)"/>
            <person name="Lucas S."/>
            <person name="Copeland A."/>
            <person name="Lapidus A."/>
            <person name="Bruce D."/>
            <person name="Goodwin L."/>
            <person name="Pitluck S."/>
            <person name="Kyrpides N."/>
            <person name="Mavromatis K."/>
            <person name="Pagani I."/>
            <person name="Ivanova N."/>
            <person name="Saunders E."/>
            <person name="Brettin T."/>
            <person name="Detter J.C."/>
            <person name="Han C."/>
            <person name="Tapia R."/>
            <person name="Land M."/>
            <person name="Hauser L."/>
            <person name="Markowitz V."/>
            <person name="Cheng J.-F."/>
            <person name="Hugenholtz P."/>
            <person name="Woyke T."/>
            <person name="Wu D."/>
            <person name="Eisen J.A."/>
        </authorList>
    </citation>
    <scope>NUCLEOTIDE SEQUENCE</scope>
    <source>
        <strain>ATCC 43644</strain>
    </source>
</reference>
<dbReference type="Gene3D" id="1.10.4040.10">
    <property type="entry name" value="Penicillinase repressor domain"/>
    <property type="match status" value="1"/>
</dbReference>
<feature type="region of interest" description="Disordered" evidence="5">
    <location>
        <begin position="1"/>
        <end position="23"/>
    </location>
</feature>
<sequence length="196" mass="21509">MTRRRHAEFRRTGLGGPPKREEVGALRKPQAVTDRELEILKILWAKGRANVREVQEELGRNVGPVAYSTVQTLLNIMEEKKGLVRHVVEGRTFVYIPKKTPEGTLREMTKRFIDRVFDGALDRVMVALLDARAPSPEELARLRAVLDRAATSTQTPSGAHGEAAGETGGLASRPSREVTRSGSDPSSSSNPRACGD</sequence>
<accession>E8R3Y4</accession>
<keyword evidence="4" id="KW-0804">Transcription</keyword>
<dbReference type="InParanoid" id="E8R3Y4"/>
<evidence type="ECO:0000256" key="2">
    <source>
        <dbReference type="ARBA" id="ARBA00023015"/>
    </source>
</evidence>
<reference evidence="6 7" key="2">
    <citation type="journal article" date="2011" name="Stand. Genomic Sci.">
        <title>Complete genome sequence of Isosphaera pallida type strain (IS1B).</title>
        <authorList>
            <consortium name="US DOE Joint Genome Institute (JGI-PGF)"/>
            <person name="Goker M."/>
            <person name="Cleland D."/>
            <person name="Saunders E."/>
            <person name="Lapidus A."/>
            <person name="Nolan M."/>
            <person name="Lucas S."/>
            <person name="Hammon N."/>
            <person name="Deshpande S."/>
            <person name="Cheng J.F."/>
            <person name="Tapia R."/>
            <person name="Han C."/>
            <person name="Goodwin L."/>
            <person name="Pitluck S."/>
            <person name="Liolios K."/>
            <person name="Pagani I."/>
            <person name="Ivanova N."/>
            <person name="Mavromatis K."/>
            <person name="Pati A."/>
            <person name="Chen A."/>
            <person name="Palaniappan K."/>
            <person name="Land M."/>
            <person name="Hauser L."/>
            <person name="Chang Y.J."/>
            <person name="Jeffries C.D."/>
            <person name="Detter J.C."/>
            <person name="Beck B."/>
            <person name="Woyke T."/>
            <person name="Bristow J."/>
            <person name="Eisen J.A."/>
            <person name="Markowitz V."/>
            <person name="Hugenholtz P."/>
            <person name="Kyrpides N.C."/>
            <person name="Klenk H.P."/>
        </authorList>
    </citation>
    <scope>NUCLEOTIDE SEQUENCE [LARGE SCALE GENOMIC DNA]</scope>
    <source>
        <strain evidence="7">ATCC 43644 / DSM 9630 / IS1B</strain>
    </source>
</reference>
<dbReference type="eggNOG" id="COG3682">
    <property type="taxonomic scope" value="Bacteria"/>
</dbReference>
<evidence type="ECO:0000256" key="5">
    <source>
        <dbReference type="SAM" id="MobiDB-lite"/>
    </source>
</evidence>
<evidence type="ECO:0000256" key="4">
    <source>
        <dbReference type="ARBA" id="ARBA00023163"/>
    </source>
</evidence>
<evidence type="ECO:0000256" key="3">
    <source>
        <dbReference type="ARBA" id="ARBA00023125"/>
    </source>
</evidence>
<dbReference type="GO" id="GO:0003677">
    <property type="term" value="F:DNA binding"/>
    <property type="evidence" value="ECO:0007669"/>
    <property type="project" value="UniProtKB-KW"/>
</dbReference>
<dbReference type="KEGG" id="ipa:Isop_3150"/>
<feature type="region of interest" description="Disordered" evidence="5">
    <location>
        <begin position="150"/>
        <end position="196"/>
    </location>
</feature>
<dbReference type="GO" id="GO:0045892">
    <property type="term" value="P:negative regulation of DNA-templated transcription"/>
    <property type="evidence" value="ECO:0007669"/>
    <property type="project" value="InterPro"/>
</dbReference>
<dbReference type="HOGENOM" id="CLU_1388598_0_0_0"/>
<evidence type="ECO:0000256" key="1">
    <source>
        <dbReference type="ARBA" id="ARBA00011046"/>
    </source>
</evidence>
<dbReference type="Gene3D" id="1.10.10.10">
    <property type="entry name" value="Winged helix-like DNA-binding domain superfamily/Winged helix DNA-binding domain"/>
    <property type="match status" value="1"/>
</dbReference>
<evidence type="ECO:0000313" key="6">
    <source>
        <dbReference type="EMBL" id="ADV63714.1"/>
    </source>
</evidence>
<keyword evidence="2" id="KW-0805">Transcription regulation</keyword>
<keyword evidence="7" id="KW-1185">Reference proteome</keyword>
<protein>
    <submittedName>
        <fullName evidence="6">Transcriptional repressor, CopY family</fullName>
    </submittedName>
</protein>
<gene>
    <name evidence="6" type="ordered locus">Isop_3150</name>
</gene>
<keyword evidence="3" id="KW-0238">DNA-binding</keyword>
<dbReference type="OrthoDB" id="276583at2"/>
<dbReference type="AlphaFoldDB" id="E8R3Y4"/>
<dbReference type="InterPro" id="IPR036390">
    <property type="entry name" value="WH_DNA-bd_sf"/>
</dbReference>
<organism evidence="6 7">
    <name type="scientific">Isosphaera pallida (strain ATCC 43644 / DSM 9630 / IS1B)</name>
    <dbReference type="NCBI Taxonomy" id="575540"/>
    <lineage>
        <taxon>Bacteria</taxon>
        <taxon>Pseudomonadati</taxon>
        <taxon>Planctomycetota</taxon>
        <taxon>Planctomycetia</taxon>
        <taxon>Isosphaerales</taxon>
        <taxon>Isosphaeraceae</taxon>
        <taxon>Isosphaera</taxon>
    </lineage>
</organism>
<name>E8R3Y4_ISOPI</name>
<dbReference type="Pfam" id="PF03965">
    <property type="entry name" value="Penicillinase_R"/>
    <property type="match status" value="1"/>
</dbReference>
<feature type="compositionally biased region" description="Low complexity" evidence="5">
    <location>
        <begin position="158"/>
        <end position="171"/>
    </location>
</feature>
<dbReference type="InterPro" id="IPR005650">
    <property type="entry name" value="BlaI_family"/>
</dbReference>
<dbReference type="SUPFAM" id="SSF46785">
    <property type="entry name" value="Winged helix' DNA-binding domain"/>
    <property type="match status" value="1"/>
</dbReference>
<dbReference type="STRING" id="575540.Isop_3150"/>
<dbReference type="InterPro" id="IPR036388">
    <property type="entry name" value="WH-like_DNA-bd_sf"/>
</dbReference>
<dbReference type="EMBL" id="CP002353">
    <property type="protein sequence ID" value="ADV63714.1"/>
    <property type="molecule type" value="Genomic_DNA"/>
</dbReference>
<proteinExistence type="inferred from homology"/>
<dbReference type="Proteomes" id="UP000008631">
    <property type="component" value="Chromosome"/>
</dbReference>
<comment type="similarity">
    <text evidence="1">Belongs to the BlaI transcriptional regulatory family.</text>
</comment>
<evidence type="ECO:0000313" key="7">
    <source>
        <dbReference type="Proteomes" id="UP000008631"/>
    </source>
</evidence>